<dbReference type="InterPro" id="IPR047629">
    <property type="entry name" value="IS1182_transpos"/>
</dbReference>
<dbReference type="AlphaFoldDB" id="A0A2K9IV28"/>
<evidence type="ECO:0000313" key="3">
    <source>
        <dbReference type="EMBL" id="AUJ23325.1"/>
    </source>
</evidence>
<dbReference type="NCBIfam" id="NF033551">
    <property type="entry name" value="transpos_IS1182"/>
    <property type="match status" value="1"/>
</dbReference>
<sequence>MTNKRIIQAQYTQTAANYQLYLPMDVEEMIPMDDSVRLYCLLCERMDYRELLQAYASKGRKPAVDPVILFKVITYAASQKIYSSRGIEKACRRDINFRWLLQGYAAPDHSTISRFKQKYLTDTVMEQLFFQQVVWLYQQEAITGETIYIDGTKIEAYANRYSFVWKKAITKHEAKMYTKWQALLEQINITYCQIFTSPYETFLEDLKKVLVFLEKVKAKENITFVYGKGKRKTVLQRYHEQVKEMLQRKEHYDTSNQIMGEKRNSYSKTDHNATFMRMKDDPMRNGQLKPAYNVQAAVDEEFIVGINAFSDRNDTTTLIPMLQYVKEHLPFTYRNIVADSGYESEENYVYLKKQKQTAYIKPQNHERKKKASFKKDIRHRENMAYDKSTDTYTCANNQQLHAIRNYTRTSQTGYQSKVTVYECEDCTGCPLKEKCTKAKGNRQLHVAKEFLAYRETAQENILTETGTLYRMNRSIQVEGTFGVLKEDYHLKKFRTRGTGNVRNELLILAFGYNLNKIHTKIQANRLNLYYHPLKTA</sequence>
<evidence type="ECO:0000259" key="1">
    <source>
        <dbReference type="Pfam" id="PF05598"/>
    </source>
</evidence>
<evidence type="ECO:0000313" key="4">
    <source>
        <dbReference type="Proteomes" id="UP000234237"/>
    </source>
</evidence>
<dbReference type="PANTHER" id="PTHR33408:SF2">
    <property type="entry name" value="TRANSPOSASE DDE DOMAIN-CONTAINING PROTEIN"/>
    <property type="match status" value="1"/>
</dbReference>
<organism evidence="3 4">
    <name type="scientific">Virgibacillus dokdonensis</name>
    <dbReference type="NCBI Taxonomy" id="302167"/>
    <lineage>
        <taxon>Bacteria</taxon>
        <taxon>Bacillati</taxon>
        <taxon>Bacillota</taxon>
        <taxon>Bacilli</taxon>
        <taxon>Bacillales</taxon>
        <taxon>Bacillaceae</taxon>
        <taxon>Virgibacillus</taxon>
    </lineage>
</organism>
<gene>
    <name evidence="3" type="ORF">A21D_00211</name>
</gene>
<name>A0A2K9IV28_9BACI</name>
<dbReference type="RefSeq" id="WP_101932413.1">
    <property type="nucleotide sequence ID" value="NZ_CP018622.1"/>
</dbReference>
<dbReference type="KEGG" id="vpn:A21D_00211"/>
<dbReference type="PANTHER" id="PTHR33408">
    <property type="entry name" value="TRANSPOSASE"/>
    <property type="match status" value="1"/>
</dbReference>
<feature type="domain" description="Transposase DDE" evidence="2">
    <location>
        <begin position="393"/>
        <end position="518"/>
    </location>
</feature>
<evidence type="ECO:0000259" key="2">
    <source>
        <dbReference type="Pfam" id="PF13751"/>
    </source>
</evidence>
<proteinExistence type="predicted"/>
<reference evidence="4" key="1">
    <citation type="submission" date="2016-11" db="EMBL/GenBank/DDBJ databases">
        <title>Complete genome sequence of Virgibacillus pantothenticus 21D, a halophilic bacterium isolated from the deep hypersaline anoxic basin Discovery in the Mediterranean Sea.</title>
        <authorList>
            <person name="Zeaiter Z."/>
            <person name="Booth J.M."/>
            <person name="Prosdocimi E.M."/>
            <person name="Mapelli F."/>
            <person name="Fusi M."/>
            <person name="Daffonchio D."/>
            <person name="Borin S."/>
            <person name="Crotti E."/>
        </authorList>
    </citation>
    <scope>NUCLEOTIDE SEQUENCE [LARGE SCALE GENOMIC DNA]</scope>
    <source>
        <strain evidence="4">21D</strain>
    </source>
</reference>
<dbReference type="Pfam" id="PF13751">
    <property type="entry name" value="DDE_Tnp_1_6"/>
    <property type="match status" value="1"/>
</dbReference>
<feature type="domain" description="Transposase InsH N-terminal" evidence="1">
    <location>
        <begin position="26"/>
        <end position="117"/>
    </location>
</feature>
<dbReference type="Pfam" id="PF05598">
    <property type="entry name" value="DUF772"/>
    <property type="match status" value="1"/>
</dbReference>
<protein>
    <submittedName>
        <fullName evidence="3">Transposase DDE domain protein</fullName>
    </submittedName>
</protein>
<dbReference type="EMBL" id="CP018622">
    <property type="protein sequence ID" value="AUJ23325.1"/>
    <property type="molecule type" value="Genomic_DNA"/>
</dbReference>
<accession>A0A2K9IV28</accession>
<dbReference type="InterPro" id="IPR008490">
    <property type="entry name" value="Transposase_InsH_N"/>
</dbReference>
<dbReference type="InterPro" id="IPR025668">
    <property type="entry name" value="Tnp_DDE_dom"/>
</dbReference>
<dbReference type="Proteomes" id="UP000234237">
    <property type="component" value="Chromosome"/>
</dbReference>